<proteinExistence type="inferred from homology"/>
<evidence type="ECO:0000256" key="2">
    <source>
        <dbReference type="ARBA" id="ARBA00006143"/>
    </source>
</evidence>
<evidence type="ECO:0000256" key="4">
    <source>
        <dbReference type="ARBA" id="ARBA00022989"/>
    </source>
</evidence>
<comment type="caution">
    <text evidence="8">The sequence shown here is derived from an EMBL/GenBank/DDBJ whole genome shotgun (WGS) entry which is preliminary data.</text>
</comment>
<dbReference type="PANTHER" id="PTHR31272">
    <property type="entry name" value="CYTOCHROME C-TYPE BIOGENESIS PROTEIN HI_1454-RELATED"/>
    <property type="match status" value="1"/>
</dbReference>
<dbReference type="Proteomes" id="UP000571817">
    <property type="component" value="Unassembled WGS sequence"/>
</dbReference>
<organism evidence="8 9">
    <name type="scientific">Allobranchiibius huperziae</name>
    <dbReference type="NCBI Taxonomy" id="1874116"/>
    <lineage>
        <taxon>Bacteria</taxon>
        <taxon>Bacillati</taxon>
        <taxon>Actinomycetota</taxon>
        <taxon>Actinomycetes</taxon>
        <taxon>Micrococcales</taxon>
        <taxon>Dermacoccaceae</taxon>
        <taxon>Allobranchiibius</taxon>
    </lineage>
</organism>
<feature type="domain" description="Cytochrome C biogenesis protein transmembrane" evidence="7">
    <location>
        <begin position="16"/>
        <end position="225"/>
    </location>
</feature>
<dbReference type="GO" id="GO:0017004">
    <property type="term" value="P:cytochrome complex assembly"/>
    <property type="evidence" value="ECO:0007669"/>
    <property type="project" value="InterPro"/>
</dbReference>
<feature type="transmembrane region" description="Helical" evidence="6">
    <location>
        <begin position="124"/>
        <end position="149"/>
    </location>
</feature>
<dbReference type="GO" id="GO:0016020">
    <property type="term" value="C:membrane"/>
    <property type="evidence" value="ECO:0007669"/>
    <property type="project" value="UniProtKB-SubCell"/>
</dbReference>
<keyword evidence="9" id="KW-1185">Reference proteome</keyword>
<dbReference type="EMBL" id="JACCFW010000001">
    <property type="protein sequence ID" value="NYJ73525.1"/>
    <property type="molecule type" value="Genomic_DNA"/>
</dbReference>
<dbReference type="Pfam" id="PF02683">
    <property type="entry name" value="DsbD_TM"/>
    <property type="match status" value="1"/>
</dbReference>
<dbReference type="InterPro" id="IPR003834">
    <property type="entry name" value="Cyt_c_assmbl_TM_dom"/>
</dbReference>
<dbReference type="InterPro" id="IPR051790">
    <property type="entry name" value="Cytochrome_c-biogenesis_DsbD"/>
</dbReference>
<keyword evidence="4 6" id="KW-1133">Transmembrane helix</keyword>
<feature type="transmembrane region" description="Helical" evidence="6">
    <location>
        <begin position="169"/>
        <end position="189"/>
    </location>
</feature>
<keyword evidence="5 6" id="KW-0472">Membrane</keyword>
<feature type="transmembrane region" description="Helical" evidence="6">
    <location>
        <begin position="57"/>
        <end position="83"/>
    </location>
</feature>
<feature type="transmembrane region" description="Helical" evidence="6">
    <location>
        <begin position="210"/>
        <end position="228"/>
    </location>
</feature>
<evidence type="ECO:0000256" key="5">
    <source>
        <dbReference type="ARBA" id="ARBA00023136"/>
    </source>
</evidence>
<dbReference type="AlphaFoldDB" id="A0A853DH46"/>
<comment type="similarity">
    <text evidence="2">Belongs to the DsbD family.</text>
</comment>
<dbReference type="PANTHER" id="PTHR31272:SF4">
    <property type="entry name" value="CYTOCHROME C-TYPE BIOGENESIS PROTEIN HI_1454-RELATED"/>
    <property type="match status" value="1"/>
</dbReference>
<evidence type="ECO:0000256" key="3">
    <source>
        <dbReference type="ARBA" id="ARBA00022692"/>
    </source>
</evidence>
<name>A0A853DH46_9MICO</name>
<comment type="subcellular location">
    <subcellularLocation>
        <location evidence="1">Membrane</location>
        <topology evidence="1">Multi-pass membrane protein</topology>
    </subcellularLocation>
</comment>
<keyword evidence="3 6" id="KW-0812">Transmembrane</keyword>
<evidence type="ECO:0000259" key="7">
    <source>
        <dbReference type="Pfam" id="PF02683"/>
    </source>
</evidence>
<evidence type="ECO:0000313" key="9">
    <source>
        <dbReference type="Proteomes" id="UP000571817"/>
    </source>
</evidence>
<dbReference type="RefSeq" id="WP_179478842.1">
    <property type="nucleotide sequence ID" value="NZ_JACCFW010000001.1"/>
</dbReference>
<evidence type="ECO:0000313" key="8">
    <source>
        <dbReference type="EMBL" id="NYJ73525.1"/>
    </source>
</evidence>
<evidence type="ECO:0000256" key="1">
    <source>
        <dbReference type="ARBA" id="ARBA00004141"/>
    </source>
</evidence>
<feature type="transmembrane region" description="Helical" evidence="6">
    <location>
        <begin position="20"/>
        <end position="45"/>
    </location>
</feature>
<evidence type="ECO:0000256" key="6">
    <source>
        <dbReference type="SAM" id="Phobius"/>
    </source>
</evidence>
<accession>A0A853DH46</accession>
<feature type="transmembrane region" description="Helical" evidence="6">
    <location>
        <begin position="89"/>
        <end position="112"/>
    </location>
</feature>
<reference evidence="8 9" key="1">
    <citation type="submission" date="2020-07" db="EMBL/GenBank/DDBJ databases">
        <title>Sequencing the genomes of 1000 actinobacteria strains.</title>
        <authorList>
            <person name="Klenk H.-P."/>
        </authorList>
    </citation>
    <scope>NUCLEOTIDE SEQUENCE [LARGE SCALE GENOMIC DNA]</scope>
    <source>
        <strain evidence="8 9">DSM 29531</strain>
    </source>
</reference>
<sequence>MSADVQQVVATGSLPLAVGLALVAGLVSFASPCVLPLVPGFLAYVTGLTDERRRTRLVSGALLFVLGFGVVLVGISIALNWALDLTRNHLGLVTRVGGVVVILLALVYLGFIGQRGLPVSWRPAAGLFGAPLLGVVFGLGMSPCVGPVYGAIQVAAAPLGHEGGPVPRGVLLAVCYTIGLGIPFVLIAAGWSRAERASRWLRDHHRAVQLVGGTLMLIVGVLMVSGLWEDFVAWIQTQLVGNGAFEPAI</sequence>
<gene>
    <name evidence="8" type="ORF">HNR15_000488</name>
</gene>
<protein>
    <submittedName>
        <fullName evidence="8">Cytochrome c-type biogenesis protein</fullName>
    </submittedName>
</protein>